<evidence type="ECO:0000313" key="2">
    <source>
        <dbReference type="EMBL" id="RKD25971.1"/>
    </source>
</evidence>
<evidence type="ECO:0000313" key="3">
    <source>
        <dbReference type="Proteomes" id="UP000284219"/>
    </source>
</evidence>
<protein>
    <submittedName>
        <fullName evidence="2">Uncharacterized protein</fullName>
    </submittedName>
</protein>
<dbReference type="AlphaFoldDB" id="A0A419SP31"/>
<evidence type="ECO:0000256" key="1">
    <source>
        <dbReference type="SAM" id="Phobius"/>
    </source>
</evidence>
<keyword evidence="1" id="KW-1133">Transmembrane helix</keyword>
<keyword evidence="1" id="KW-0812">Transmembrane</keyword>
<name>A0A419SP31_9BACL</name>
<feature type="transmembrane region" description="Helical" evidence="1">
    <location>
        <begin position="46"/>
        <end position="68"/>
    </location>
</feature>
<organism evidence="2 3">
    <name type="scientific">Ammoniphilus oxalaticus</name>
    <dbReference type="NCBI Taxonomy" id="66863"/>
    <lineage>
        <taxon>Bacteria</taxon>
        <taxon>Bacillati</taxon>
        <taxon>Bacillota</taxon>
        <taxon>Bacilli</taxon>
        <taxon>Bacillales</taxon>
        <taxon>Paenibacillaceae</taxon>
        <taxon>Aneurinibacillus group</taxon>
        <taxon>Ammoniphilus</taxon>
    </lineage>
</organism>
<sequence>MSIIRIEGTRPAELEEQQILEKIENLLLEQQVHTLENTLSDTISFFSTWTAMAGVFLAALLVIAGWIMKRVFDKKLTQVTNISSDITGKFEVLKDVEQKVNSKFNTIQEINEYFIKSKKEWEKIKEIQDFQYKEINIG</sequence>
<comment type="caution">
    <text evidence="2">The sequence shown here is derived from an EMBL/GenBank/DDBJ whole genome shotgun (WGS) entry which is preliminary data.</text>
</comment>
<dbReference type="Proteomes" id="UP000284219">
    <property type="component" value="Unassembled WGS sequence"/>
</dbReference>
<proteinExistence type="predicted"/>
<accession>A0A419SP31</accession>
<dbReference type="EMBL" id="MCHY01000006">
    <property type="protein sequence ID" value="RKD25971.1"/>
    <property type="molecule type" value="Genomic_DNA"/>
</dbReference>
<gene>
    <name evidence="2" type="ORF">BEP19_03335</name>
</gene>
<keyword evidence="3" id="KW-1185">Reference proteome</keyword>
<dbReference type="RefSeq" id="WP_120188650.1">
    <property type="nucleotide sequence ID" value="NZ_MCHY01000006.1"/>
</dbReference>
<reference evidence="2 3" key="1">
    <citation type="submission" date="2016-08" db="EMBL/GenBank/DDBJ databases">
        <title>Novel Firmicute Genomes.</title>
        <authorList>
            <person name="Poppleton D.I."/>
            <person name="Gribaldo S."/>
        </authorList>
    </citation>
    <scope>NUCLEOTIDE SEQUENCE [LARGE SCALE GENOMIC DNA]</scope>
    <source>
        <strain evidence="2 3">RAOx-1</strain>
    </source>
</reference>
<keyword evidence="1" id="KW-0472">Membrane</keyword>